<organism evidence="1 2">
    <name type="scientific">Saliphagus infecundisoli</name>
    <dbReference type="NCBI Taxonomy" id="1849069"/>
    <lineage>
        <taxon>Archaea</taxon>
        <taxon>Methanobacteriati</taxon>
        <taxon>Methanobacteriota</taxon>
        <taxon>Stenosarchaea group</taxon>
        <taxon>Halobacteria</taxon>
        <taxon>Halobacteriales</taxon>
        <taxon>Natrialbaceae</taxon>
        <taxon>Saliphagus</taxon>
    </lineage>
</organism>
<reference evidence="1 2" key="1">
    <citation type="journal article" date="2019" name="Int. J. Syst. Evol. Microbiol.">
        <title>The Global Catalogue of Microorganisms (GCM) 10K type strain sequencing project: providing services to taxonomists for standard genome sequencing and annotation.</title>
        <authorList>
            <consortium name="The Broad Institute Genomics Platform"/>
            <consortium name="The Broad Institute Genome Sequencing Center for Infectious Disease"/>
            <person name="Wu L."/>
            <person name="Ma J."/>
        </authorList>
    </citation>
    <scope>NUCLEOTIDE SEQUENCE [LARGE SCALE GENOMIC DNA]</scope>
    <source>
        <strain evidence="1 2">CGMCC 1.15824</strain>
    </source>
</reference>
<keyword evidence="2" id="KW-1185">Reference proteome</keyword>
<sequence length="237" mass="26088">MGVHRRSIVGALVGCVTLSLSGCLSTEAITDRVKAEATDRAGDELGERVGIDIEIPDDPPETNDDEWRLYEFGAGEHYEYRVESEEDGAGVFLWTVEDAGDDRLTVETELTYEEGEEFARTVTGTEDEIFSQLMTTPAAIFIGSGLYSPHVAANEGVYVGYEWRFGTEEGSLRYAVEDTASYVGTECYVAVTEINDTVVHESCLAPELAFPAYVAYYDDETGETLLEMELVEYSGSE</sequence>
<dbReference type="AlphaFoldDB" id="A0ABD5QJ30"/>
<proteinExistence type="predicted"/>
<evidence type="ECO:0008006" key="3">
    <source>
        <dbReference type="Google" id="ProtNLM"/>
    </source>
</evidence>
<accession>A0ABD5QJ30</accession>
<dbReference type="EMBL" id="JBHSJG010000038">
    <property type="protein sequence ID" value="MFC4989034.1"/>
    <property type="molecule type" value="Genomic_DNA"/>
</dbReference>
<dbReference type="Proteomes" id="UP001595925">
    <property type="component" value="Unassembled WGS sequence"/>
</dbReference>
<gene>
    <name evidence="1" type="ORF">ACFPFO_14915</name>
</gene>
<name>A0ABD5QJ30_9EURY</name>
<comment type="caution">
    <text evidence="1">The sequence shown here is derived from an EMBL/GenBank/DDBJ whole genome shotgun (WGS) entry which is preliminary data.</text>
</comment>
<protein>
    <recommendedName>
        <fullName evidence="3">PKD domain-containing protein</fullName>
    </recommendedName>
</protein>
<dbReference type="RefSeq" id="WP_224828447.1">
    <property type="nucleotide sequence ID" value="NZ_JAIVEF010000006.1"/>
</dbReference>
<dbReference type="PROSITE" id="PS51257">
    <property type="entry name" value="PROKAR_LIPOPROTEIN"/>
    <property type="match status" value="1"/>
</dbReference>
<evidence type="ECO:0000313" key="1">
    <source>
        <dbReference type="EMBL" id="MFC4989034.1"/>
    </source>
</evidence>
<evidence type="ECO:0000313" key="2">
    <source>
        <dbReference type="Proteomes" id="UP001595925"/>
    </source>
</evidence>